<sequence length="89" mass="9456">MSCSMALRRSPKPGALTAADLNVPRILFTTRVARASPSMSSATMTSGLPDCMTFSSTGSMSRTEPILDDTSRMYGSSRDASIRSMSVAK</sequence>
<gene>
    <name evidence="2" type="ORF">UFOPK3931_01398</name>
</gene>
<reference evidence="2" key="1">
    <citation type="submission" date="2020-05" db="EMBL/GenBank/DDBJ databases">
        <authorList>
            <person name="Chiriac C."/>
            <person name="Salcher M."/>
            <person name="Ghai R."/>
            <person name="Kavagutti S V."/>
        </authorList>
    </citation>
    <scope>NUCLEOTIDE SEQUENCE</scope>
</reference>
<feature type="region of interest" description="Disordered" evidence="1">
    <location>
        <begin position="53"/>
        <end position="89"/>
    </location>
</feature>
<name>A0A6J7N8J4_9ZZZZ</name>
<dbReference type="AlphaFoldDB" id="A0A6J7N8J4"/>
<evidence type="ECO:0000256" key="1">
    <source>
        <dbReference type="SAM" id="MobiDB-lite"/>
    </source>
</evidence>
<protein>
    <submittedName>
        <fullName evidence="2">Unannotated protein</fullName>
    </submittedName>
</protein>
<proteinExistence type="predicted"/>
<evidence type="ECO:0000313" key="2">
    <source>
        <dbReference type="EMBL" id="CAB4989731.1"/>
    </source>
</evidence>
<organism evidence="2">
    <name type="scientific">freshwater metagenome</name>
    <dbReference type="NCBI Taxonomy" id="449393"/>
    <lineage>
        <taxon>unclassified sequences</taxon>
        <taxon>metagenomes</taxon>
        <taxon>ecological metagenomes</taxon>
    </lineage>
</organism>
<dbReference type="EMBL" id="CAFBOL010000031">
    <property type="protein sequence ID" value="CAB4989731.1"/>
    <property type="molecule type" value="Genomic_DNA"/>
</dbReference>
<accession>A0A6J7N8J4</accession>
<feature type="compositionally biased region" description="Polar residues" evidence="1">
    <location>
        <begin position="53"/>
        <end position="62"/>
    </location>
</feature>